<evidence type="ECO:0000313" key="3">
    <source>
        <dbReference type="Proteomes" id="UP000321089"/>
    </source>
</evidence>
<protein>
    <recommendedName>
        <fullName evidence="1">Glycosyltransferase 2-like domain-containing protein</fullName>
    </recommendedName>
</protein>
<feature type="domain" description="Glycosyltransferase 2-like" evidence="1">
    <location>
        <begin position="702"/>
        <end position="862"/>
    </location>
</feature>
<name>A0A512TKZ3_CLOBU</name>
<dbReference type="InterPro" id="IPR023214">
    <property type="entry name" value="HAD_sf"/>
</dbReference>
<dbReference type="SUPFAM" id="SSF56784">
    <property type="entry name" value="HAD-like"/>
    <property type="match status" value="1"/>
</dbReference>
<dbReference type="SUPFAM" id="SSF53448">
    <property type="entry name" value="Nucleotide-diphospho-sugar transferases"/>
    <property type="match status" value="2"/>
</dbReference>
<organism evidence="2 3">
    <name type="scientific">Clostridium butyricum</name>
    <dbReference type="NCBI Taxonomy" id="1492"/>
    <lineage>
        <taxon>Bacteria</taxon>
        <taxon>Bacillati</taxon>
        <taxon>Bacillota</taxon>
        <taxon>Clostridia</taxon>
        <taxon>Eubacteriales</taxon>
        <taxon>Clostridiaceae</taxon>
        <taxon>Clostridium</taxon>
    </lineage>
</organism>
<dbReference type="InterPro" id="IPR036412">
    <property type="entry name" value="HAD-like_sf"/>
</dbReference>
<comment type="caution">
    <text evidence="2">The sequence shown here is derived from an EMBL/GenBank/DDBJ whole genome shotgun (WGS) entry which is preliminary data.</text>
</comment>
<reference evidence="2 3" key="1">
    <citation type="submission" date="2019-07" db="EMBL/GenBank/DDBJ databases">
        <title>Whole genome shotgun sequence of Clostridium butyricum NBRC 3858.</title>
        <authorList>
            <person name="Hosoyama A."/>
            <person name="Uohara A."/>
            <person name="Ohji S."/>
            <person name="Ichikawa N."/>
        </authorList>
    </citation>
    <scope>NUCLEOTIDE SEQUENCE [LARGE SCALE GENOMIC DNA]</scope>
    <source>
        <strain evidence="2 3">NBRC 3858</strain>
    </source>
</reference>
<dbReference type="Pfam" id="PF00535">
    <property type="entry name" value="Glycos_transf_2"/>
    <property type="match status" value="2"/>
</dbReference>
<dbReference type="EMBL" id="BKBC01000014">
    <property type="protein sequence ID" value="GEQ20927.1"/>
    <property type="molecule type" value="Genomic_DNA"/>
</dbReference>
<evidence type="ECO:0000259" key="1">
    <source>
        <dbReference type="Pfam" id="PF00535"/>
    </source>
</evidence>
<dbReference type="PANTHER" id="PTHR43179:SF7">
    <property type="entry name" value="RHAMNOSYLTRANSFERASE WBBL"/>
    <property type="match status" value="1"/>
</dbReference>
<evidence type="ECO:0000313" key="2">
    <source>
        <dbReference type="EMBL" id="GEQ20927.1"/>
    </source>
</evidence>
<gene>
    <name evidence="2" type="ORF">CBU02nite_14330</name>
</gene>
<sequence length="1362" mass="158800">MDINLIKESIENADIISFDIFDTLIFRIFNEPEDVFKLMENILRIDDFKNMRIKSQQMASSILERKSNFPHANLNEIYEYIEKNSKLNVDWEDVKRLEVEVECDCLFCNKEIYEIYEYAKSLNKRVVAVSDMYMSKSTIESILTKCGYLNFDEIYVSSDLRKTKYIGDIYEEVIKIEKAEPSKILHIGDNYNSDVVNAKKRGINSIYYNRKVNNYEKKSCDNISIFESINIGTTNVVQINNQDKDFWYNLGAKVGGPLYLGLLQWLEKELKNQNIHKVYFLSRDGYILNSLFNELGKESTYLYTSRRALLLASIDELDEDALNNLPPYTFGQQVKEILEYLNIDGIEEKMVKEAGFDSLDSIIKDSVDFEKMKKLFLLNKKIILGKCKEERENIKIYLNSIDFFNNDSIIFDCGWNGSSQYLLEKVLSKLEYKNDNLFLYSGILDNAKSRKQLNGKKFKSYLFGHDYNLHIEEKVKDTIVILELFFGAPHSSVKRYLKDGIEFENIEPDHTHKESICEGIQDYINQSYTFVNKYNVQISPEEAIEAMYRLVNEPTVEEAISIGNLPNIDGFVAQKNEIKYLANLKLKTLIKNPRSEIYWAKGLVVRPDINLIVKWFVRNKYKLKSVNSKKKCNIKPENIKLQKVKKAISIIKNEGLSTFLFMLKNKIKNRKNNDENIYNKWIQINESDILHKGKLEYTPLISIVVPVYNVIDKQLIDCIDSVINQTYDNWELCLVDDASTWESVVGILKNYESNPKINIVYRKENGHISKATNDGIKIAKGDFIAFLDCDDILAPNAIYEVTKKLNEDNEYDFIYSDEDKLTADGLHRHSPFFKPDWSPDTFMSLMYTCHFSVYRKSIIHEIGGLRTEYNGAQDYDFTLRFTEKANKIGHIAKILYHWREREESIASNPEAKPYALEAVRKCKEDALTRRGLKGTVEYVDDMFQYRIKYVDKNNSLVSIIIPSKDNYDILRTCIKSIRKFTSYKNYEILVIDNGSNDDNKNKYEKLCEENNCVYHYEKMEFNFSKMCNLGSEIANGDYFLFLNDDIEVLEKDWLEILLGHASIEHIGAVGAKLLYPNSNIIQHIGITNLKIGPSHSLIGFDDRTIYYYGRNRMDYNFIAVTGACLMIEKRKFEEVNGFDEQLSVAYNDVDICFKLIEKGYYNVVRNDVILYHHESISRGNDDANEEKKARLLKERKLLFDKHEKYRGYDPYYNKNLTECKVNYDINYSTECNKLREENKNVKSKWIRSDCIVSIDSIIVDHNIIITGWAFLNKSKINNFNNKYVVLINSKGDNLIFDTDIVIRKDVTQAIKGNGNLHLTGFKCIIDLTLLNDKEYKLGIFINNKLSRKKRFIVTDKRIILDI</sequence>
<dbReference type="Pfam" id="PF00702">
    <property type="entry name" value="Hydrolase"/>
    <property type="match status" value="1"/>
</dbReference>
<dbReference type="Proteomes" id="UP000321089">
    <property type="component" value="Unassembled WGS sequence"/>
</dbReference>
<dbReference type="InterPro" id="IPR029044">
    <property type="entry name" value="Nucleotide-diphossugar_trans"/>
</dbReference>
<dbReference type="Gene3D" id="3.40.50.1000">
    <property type="entry name" value="HAD superfamily/HAD-like"/>
    <property type="match status" value="1"/>
</dbReference>
<proteinExistence type="predicted"/>
<dbReference type="InterPro" id="IPR001173">
    <property type="entry name" value="Glyco_trans_2-like"/>
</dbReference>
<feature type="domain" description="Glycosyltransferase 2-like" evidence="1">
    <location>
        <begin position="958"/>
        <end position="1134"/>
    </location>
</feature>
<dbReference type="CDD" id="cd04184">
    <property type="entry name" value="GT2_RfbC_Mx_like"/>
    <property type="match status" value="1"/>
</dbReference>
<dbReference type="RefSeq" id="WP_146868231.1">
    <property type="nucleotide sequence ID" value="NZ_BKBC01000014.1"/>
</dbReference>
<dbReference type="PANTHER" id="PTHR43179">
    <property type="entry name" value="RHAMNOSYLTRANSFERASE WBBL"/>
    <property type="match status" value="1"/>
</dbReference>
<dbReference type="Gene3D" id="3.90.550.10">
    <property type="entry name" value="Spore Coat Polysaccharide Biosynthesis Protein SpsA, Chain A"/>
    <property type="match status" value="2"/>
</dbReference>
<accession>A0A512TKZ3</accession>
<dbReference type="GO" id="GO:0016757">
    <property type="term" value="F:glycosyltransferase activity"/>
    <property type="evidence" value="ECO:0007669"/>
    <property type="project" value="UniProtKB-KW"/>
</dbReference>
<dbReference type="Gene3D" id="1.10.150.400">
    <property type="match status" value="1"/>
</dbReference>